<keyword evidence="1" id="KW-0472">Membrane</keyword>
<feature type="transmembrane region" description="Helical" evidence="1">
    <location>
        <begin position="374"/>
        <end position="398"/>
    </location>
</feature>
<evidence type="ECO:0000256" key="1">
    <source>
        <dbReference type="SAM" id="Phobius"/>
    </source>
</evidence>
<keyword evidence="2" id="KW-0808">Transferase</keyword>
<keyword evidence="2" id="KW-0328">Glycosyltransferase</keyword>
<feature type="transmembrane region" description="Helical" evidence="1">
    <location>
        <begin position="99"/>
        <end position="122"/>
    </location>
</feature>
<dbReference type="RefSeq" id="WP_193942691.1">
    <property type="nucleotide sequence ID" value="NZ_JADEWB010000048.1"/>
</dbReference>
<sequence length="459" mass="54132">MLLRKKNIKNINWILPLAISGIFIICASLGMLFNPDAFHKFFSATQITREIPPQLPYKSYYWDVLHYSEMAIKPSCTAFYPLWPFLIRNLFHPHNIEQAAHYFLIVANGIFIINNFLLFWVVKIAFKRTRLAFLIMLAYTVNPMAIFRVLGYTESIFSLLSTLFIWLCLPNNKINQNLKLCFLFIITFLMSLTRPVLIQIFFATTLTLITIIGLEMLRIKIYSWNNLLNNLQKYYLLIKTTVTIWVASLLGYAVYGSFCLQTRGNFFAPFDDQSLWGKKLGIHLELLLFPKSPLVDIIGLYLPFIILILALIFTYYKYTKNQKYIFLPKYRIWWNALYIYPPLLILVYAYNLIQSIKYKINLSQIKLPEYTNKLAVNYIFWLCIYFVTAHSLVMFFTYDRLLSLGRYIFATPLFFVGLGYFYLCIPGNMKYKILLFMSLISAFMLVEQWIKYGQDKWLG</sequence>
<feature type="transmembrane region" description="Helical" evidence="1">
    <location>
        <begin position="234"/>
        <end position="255"/>
    </location>
</feature>
<accession>A0ABR9VDD3</accession>
<feature type="transmembrane region" description="Helical" evidence="1">
    <location>
        <begin position="431"/>
        <end position="450"/>
    </location>
</feature>
<name>A0ABR9VDD3_9CYAN</name>
<feature type="transmembrane region" description="Helical" evidence="1">
    <location>
        <begin position="181"/>
        <end position="214"/>
    </location>
</feature>
<keyword evidence="1" id="KW-1133">Transmembrane helix</keyword>
<comment type="caution">
    <text evidence="2">The sequence shown here is derived from an EMBL/GenBank/DDBJ whole genome shotgun (WGS) entry which is preliminary data.</text>
</comment>
<feature type="transmembrane region" description="Helical" evidence="1">
    <location>
        <begin position="129"/>
        <end position="146"/>
    </location>
</feature>
<evidence type="ECO:0000313" key="2">
    <source>
        <dbReference type="EMBL" id="MBE9236473.1"/>
    </source>
</evidence>
<dbReference type="EMBL" id="JADEWB010000048">
    <property type="protein sequence ID" value="MBE9236473.1"/>
    <property type="molecule type" value="Genomic_DNA"/>
</dbReference>
<feature type="transmembrane region" description="Helical" evidence="1">
    <location>
        <begin position="404"/>
        <end position="424"/>
    </location>
</feature>
<dbReference type="GO" id="GO:0016757">
    <property type="term" value="F:glycosyltransferase activity"/>
    <property type="evidence" value="ECO:0007669"/>
    <property type="project" value="UniProtKB-KW"/>
</dbReference>
<proteinExistence type="predicted"/>
<keyword evidence="3" id="KW-1185">Reference proteome</keyword>
<feature type="transmembrane region" description="Helical" evidence="1">
    <location>
        <begin position="12"/>
        <end position="33"/>
    </location>
</feature>
<protein>
    <submittedName>
        <fullName evidence="2">Mannosyltransferase</fullName>
    </submittedName>
</protein>
<dbReference type="Proteomes" id="UP000606776">
    <property type="component" value="Unassembled WGS sequence"/>
</dbReference>
<organism evidence="2 3">
    <name type="scientific">Sphaerospermopsis aphanizomenoides LEGE 00250</name>
    <dbReference type="NCBI Taxonomy" id="2777972"/>
    <lineage>
        <taxon>Bacteria</taxon>
        <taxon>Bacillati</taxon>
        <taxon>Cyanobacteriota</taxon>
        <taxon>Cyanophyceae</taxon>
        <taxon>Nostocales</taxon>
        <taxon>Aphanizomenonaceae</taxon>
        <taxon>Sphaerospermopsis</taxon>
        <taxon>Sphaerospermopsis aphanizomenoides</taxon>
    </lineage>
</organism>
<keyword evidence="1" id="KW-0812">Transmembrane</keyword>
<feature type="transmembrane region" description="Helical" evidence="1">
    <location>
        <begin position="294"/>
        <end position="316"/>
    </location>
</feature>
<gene>
    <name evidence="2" type="ORF">IQ227_10675</name>
</gene>
<feature type="transmembrane region" description="Helical" evidence="1">
    <location>
        <begin position="336"/>
        <end position="353"/>
    </location>
</feature>
<evidence type="ECO:0000313" key="3">
    <source>
        <dbReference type="Proteomes" id="UP000606776"/>
    </source>
</evidence>
<reference evidence="2 3" key="1">
    <citation type="submission" date="2020-10" db="EMBL/GenBank/DDBJ databases">
        <authorList>
            <person name="Castelo-Branco R."/>
            <person name="Eusebio N."/>
            <person name="Adriana R."/>
            <person name="Vieira A."/>
            <person name="Brugerolle De Fraissinette N."/>
            <person name="Rezende De Castro R."/>
            <person name="Schneider M.P."/>
            <person name="Vasconcelos V."/>
            <person name="Leao P.N."/>
        </authorList>
    </citation>
    <scope>NUCLEOTIDE SEQUENCE [LARGE SCALE GENOMIC DNA]</scope>
    <source>
        <strain evidence="2 3">LEGE 00250</strain>
    </source>
</reference>